<name>A0ABR1YCJ4_9PEZI</name>
<proteinExistence type="predicted"/>
<dbReference type="Proteomes" id="UP001492380">
    <property type="component" value="Unassembled WGS sequence"/>
</dbReference>
<protein>
    <submittedName>
        <fullName evidence="2">Uncharacterized protein</fullName>
    </submittedName>
</protein>
<gene>
    <name evidence="2" type="ORF">HDK90DRAFT_69684</name>
</gene>
<feature type="compositionally biased region" description="Polar residues" evidence="1">
    <location>
        <begin position="1"/>
        <end position="12"/>
    </location>
</feature>
<reference evidence="2 3" key="1">
    <citation type="submission" date="2024-04" db="EMBL/GenBank/DDBJ databases">
        <title>Phyllosticta paracitricarpa is synonymous to the EU quarantine fungus P. citricarpa based on phylogenomic analyses.</title>
        <authorList>
            <consortium name="Lawrence Berkeley National Laboratory"/>
            <person name="Van Ingen-Buijs V.A."/>
            <person name="Van Westerhoven A.C."/>
            <person name="Haridas S."/>
            <person name="Skiadas P."/>
            <person name="Martin F."/>
            <person name="Groenewald J.Z."/>
            <person name="Crous P.W."/>
            <person name="Seidl M.F."/>
        </authorList>
    </citation>
    <scope>NUCLEOTIDE SEQUENCE [LARGE SCALE GENOMIC DNA]</scope>
    <source>
        <strain evidence="2 3">CBS 123374</strain>
    </source>
</reference>
<organism evidence="2 3">
    <name type="scientific">Phyllosticta capitalensis</name>
    <dbReference type="NCBI Taxonomy" id="121624"/>
    <lineage>
        <taxon>Eukaryota</taxon>
        <taxon>Fungi</taxon>
        <taxon>Dikarya</taxon>
        <taxon>Ascomycota</taxon>
        <taxon>Pezizomycotina</taxon>
        <taxon>Dothideomycetes</taxon>
        <taxon>Dothideomycetes incertae sedis</taxon>
        <taxon>Botryosphaeriales</taxon>
        <taxon>Phyllostictaceae</taxon>
        <taxon>Phyllosticta</taxon>
    </lineage>
</organism>
<keyword evidence="3" id="KW-1185">Reference proteome</keyword>
<sequence length="204" mass="22647">MAAVPSTKTTPYAGTESKKSYSGQRRSGWPCSAHDQASPLAAATRPWFLEQLWYLVYLLVTAPLFMDCRKSHFENVTTGIHWKQRAPWPAYKTQENGTFGRRVKAASEEENDQQLTLVLARPHLQPCYRCKSTIRSAFPSVGCIRLLGGGRHWVDSRMPISPPTPDLVCLHVPMAKLHVASAPHCRQNLSVPMPLSSPSGNPAI</sequence>
<evidence type="ECO:0000256" key="1">
    <source>
        <dbReference type="SAM" id="MobiDB-lite"/>
    </source>
</evidence>
<dbReference type="EMBL" id="JBBWRZ010000011">
    <property type="protein sequence ID" value="KAK8225902.1"/>
    <property type="molecule type" value="Genomic_DNA"/>
</dbReference>
<feature type="region of interest" description="Disordered" evidence="1">
    <location>
        <begin position="1"/>
        <end position="27"/>
    </location>
</feature>
<evidence type="ECO:0000313" key="2">
    <source>
        <dbReference type="EMBL" id="KAK8225902.1"/>
    </source>
</evidence>
<evidence type="ECO:0000313" key="3">
    <source>
        <dbReference type="Proteomes" id="UP001492380"/>
    </source>
</evidence>
<accession>A0ABR1YCJ4</accession>
<comment type="caution">
    <text evidence="2">The sequence shown here is derived from an EMBL/GenBank/DDBJ whole genome shotgun (WGS) entry which is preliminary data.</text>
</comment>